<evidence type="ECO:0000256" key="5">
    <source>
        <dbReference type="ARBA" id="ARBA00022771"/>
    </source>
</evidence>
<dbReference type="Proteomes" id="UP000663855">
    <property type="component" value="Unassembled WGS sequence"/>
</dbReference>
<dbReference type="InterPro" id="IPR001841">
    <property type="entry name" value="Znf_RING"/>
</dbReference>
<dbReference type="GO" id="GO:0033557">
    <property type="term" value="C:Slx1-Slx4 complex"/>
    <property type="evidence" value="ECO:0007669"/>
    <property type="project" value="UniProtKB-UniRule"/>
</dbReference>
<dbReference type="InterPro" id="IPR048749">
    <property type="entry name" value="SLX1_C"/>
</dbReference>
<evidence type="ECO:0000256" key="11">
    <source>
        <dbReference type="HAMAP-Rule" id="MF_03100"/>
    </source>
</evidence>
<feature type="domain" description="RING-type" evidence="13">
    <location>
        <begin position="205"/>
        <end position="256"/>
    </location>
</feature>
<dbReference type="EMBL" id="CAJNRE010018114">
    <property type="protein sequence ID" value="CAF2161586.1"/>
    <property type="molecule type" value="Genomic_DNA"/>
</dbReference>
<evidence type="ECO:0000313" key="19">
    <source>
        <dbReference type="EMBL" id="CAF3880969.1"/>
    </source>
</evidence>
<keyword evidence="7" id="KW-0862">Zinc</keyword>
<feature type="domain" description="GIY-YIG" evidence="14">
    <location>
        <begin position="28"/>
        <end position="115"/>
    </location>
</feature>
<dbReference type="Gene3D" id="3.40.1440.10">
    <property type="entry name" value="GIY-YIG endonuclease"/>
    <property type="match status" value="1"/>
</dbReference>
<dbReference type="Proteomes" id="UP000663824">
    <property type="component" value="Unassembled WGS sequence"/>
</dbReference>
<evidence type="ECO:0000256" key="3">
    <source>
        <dbReference type="ARBA" id="ARBA00022759"/>
    </source>
</evidence>
<evidence type="ECO:0000256" key="1">
    <source>
        <dbReference type="ARBA" id="ARBA00022722"/>
    </source>
</evidence>
<comment type="subunit">
    <text evidence="11">Forms a heterodimer with a member of the SLX4 family.</text>
</comment>
<dbReference type="EMBL" id="CAJOBG010000987">
    <property type="protein sequence ID" value="CAF3880969.1"/>
    <property type="molecule type" value="Genomic_DNA"/>
</dbReference>
<dbReference type="GO" id="GO:0008821">
    <property type="term" value="F:crossover junction DNA endonuclease activity"/>
    <property type="evidence" value="ECO:0007669"/>
    <property type="project" value="TreeGrafter"/>
</dbReference>
<comment type="function">
    <text evidence="11">Catalytic subunit of a heterodimeric structure-specific endonuclease that resolves DNA secondary structures generated during DNA repair and recombination. Has endonuclease activity towards branched DNA substrates, introducing single-strand cuts in duplex DNA close to junctions with ss-DNA.</text>
</comment>
<evidence type="ECO:0000256" key="9">
    <source>
        <dbReference type="ARBA" id="ARBA00023204"/>
    </source>
</evidence>
<reference evidence="17" key="1">
    <citation type="submission" date="2021-02" db="EMBL/GenBank/DDBJ databases">
        <authorList>
            <person name="Nowell W R."/>
        </authorList>
    </citation>
    <scope>NUCLEOTIDE SEQUENCE</scope>
</reference>
<keyword evidence="3 11" id="KW-0255">Endonuclease</keyword>
<evidence type="ECO:0000313" key="16">
    <source>
        <dbReference type="EMBL" id="CAF2118985.1"/>
    </source>
</evidence>
<evidence type="ECO:0000313" key="20">
    <source>
        <dbReference type="Proteomes" id="UP000663824"/>
    </source>
</evidence>
<comment type="similarity">
    <text evidence="11">Belongs to the SLX1 family.</text>
</comment>
<dbReference type="PROSITE" id="PS50164">
    <property type="entry name" value="GIY_YIG"/>
    <property type="match status" value="1"/>
</dbReference>
<dbReference type="PANTHER" id="PTHR20208">
    <property type="entry name" value="STRUCTURE-SPECIFIC ENDONUCLEASE SUBUNIT SLX1"/>
    <property type="match status" value="1"/>
</dbReference>
<dbReference type="HAMAP" id="MF_03100">
    <property type="entry name" value="Endonuc_su_Slx1"/>
    <property type="match status" value="1"/>
</dbReference>
<keyword evidence="6 11" id="KW-0378">Hydrolase</keyword>
<dbReference type="GO" id="GO:0017108">
    <property type="term" value="F:5'-flap endonuclease activity"/>
    <property type="evidence" value="ECO:0007669"/>
    <property type="project" value="InterPro"/>
</dbReference>
<keyword evidence="8 11" id="KW-0233">DNA recombination</keyword>
<name>A0A816YQ45_9BILA</name>
<dbReference type="PANTHER" id="PTHR20208:SF10">
    <property type="entry name" value="STRUCTURE-SPECIFIC ENDONUCLEASE SUBUNIT SLX1"/>
    <property type="match status" value="1"/>
</dbReference>
<accession>A0A816YQ45</accession>
<comment type="cofactor">
    <cofactor evidence="11">
        <name>a divalent metal cation</name>
        <dbReference type="ChEBI" id="CHEBI:60240"/>
    </cofactor>
</comment>
<protein>
    <recommendedName>
        <fullName evidence="11">Structure-specific endonuclease subunit SLX1 homolog</fullName>
        <ecNumber evidence="11">3.1.-.-</ecNumber>
    </recommendedName>
</protein>
<dbReference type="Proteomes" id="UP000663856">
    <property type="component" value="Unassembled WGS sequence"/>
</dbReference>
<evidence type="ECO:0000256" key="10">
    <source>
        <dbReference type="ARBA" id="ARBA00023242"/>
    </source>
</evidence>
<evidence type="ECO:0000259" key="13">
    <source>
        <dbReference type="PROSITE" id="PS50089"/>
    </source>
</evidence>
<dbReference type="FunFam" id="3.40.1440.10:FF:000008">
    <property type="entry name" value="Structure-specific endonuclease subunit SLX1 homolog"/>
    <property type="match status" value="1"/>
</dbReference>
<evidence type="ECO:0000313" key="18">
    <source>
        <dbReference type="EMBL" id="CAF3872432.1"/>
    </source>
</evidence>
<keyword evidence="21" id="KW-1185">Reference proteome</keyword>
<dbReference type="InterPro" id="IPR035901">
    <property type="entry name" value="GIY-YIG_endonuc_sf"/>
</dbReference>
<dbReference type="EC" id="3.1.-.-" evidence="11"/>
<dbReference type="EMBL" id="CAJOBI010001268">
    <property type="protein sequence ID" value="CAF3872432.1"/>
    <property type="molecule type" value="Genomic_DNA"/>
</dbReference>
<comment type="subcellular location">
    <subcellularLocation>
        <location evidence="11">Nucleus</location>
    </subcellularLocation>
</comment>
<sequence>MSIEDTILSIDNQLSTSFNEIADIEVENFFGCYLLNSLNPACKGRTYIGFTVDPHRRIKQHNKGKDFGGAKKTSGKGPWEMVLIVHGFPNEITALRFEWAWQNPEQSIRLKHLNLSKNKRKCTLQFKLKILAEMLCIGPWARLPLTVRWLSDKKQVLERMPPLHMPITSGPINVSKQTNTIPSKRKKTSKQTLPINDDSRCFSSCSLCNNIIQPPMHVSCPKCSISFHIICLSKYFLKNTEEHYIIPIDGSCPSCKKSLLWGEIIQNKYTNRSCSLPTVTHSNESDDDDDVIQ</sequence>
<evidence type="ECO:0000256" key="12">
    <source>
        <dbReference type="PROSITE-ProRule" id="PRU00175"/>
    </source>
</evidence>
<dbReference type="InterPro" id="IPR050381">
    <property type="entry name" value="SLX1_endonuclease"/>
</dbReference>
<proteinExistence type="inferred from homology"/>
<dbReference type="InterPro" id="IPR000305">
    <property type="entry name" value="GIY-YIG_endonuc"/>
</dbReference>
<dbReference type="AlphaFoldDB" id="A0A816YQ45"/>
<dbReference type="EMBL" id="CAJNRF010010276">
    <property type="protein sequence ID" value="CAF2118985.1"/>
    <property type="molecule type" value="Genomic_DNA"/>
</dbReference>
<dbReference type="Proteomes" id="UP000663866">
    <property type="component" value="Unassembled WGS sequence"/>
</dbReference>
<keyword evidence="2" id="KW-0479">Metal-binding</keyword>
<dbReference type="Pfam" id="PF01541">
    <property type="entry name" value="GIY-YIG"/>
    <property type="match status" value="1"/>
</dbReference>
<dbReference type="EMBL" id="CAJNOV010006806">
    <property type="protein sequence ID" value="CAF1260452.1"/>
    <property type="molecule type" value="Genomic_DNA"/>
</dbReference>
<dbReference type="CDD" id="cd10455">
    <property type="entry name" value="GIY-YIG_SLX1"/>
    <property type="match status" value="1"/>
</dbReference>
<dbReference type="InterPro" id="IPR027520">
    <property type="entry name" value="Slx1"/>
</dbReference>
<dbReference type="InterPro" id="IPR013083">
    <property type="entry name" value="Znf_RING/FYVE/PHD"/>
</dbReference>
<dbReference type="Pfam" id="PF21202">
    <property type="entry name" value="SLX1_C"/>
    <property type="match status" value="1"/>
</dbReference>
<dbReference type="Gene3D" id="3.30.40.10">
    <property type="entry name" value="Zinc/RING finger domain, C3HC4 (zinc finger)"/>
    <property type="match status" value="1"/>
</dbReference>
<evidence type="ECO:0000313" key="21">
    <source>
        <dbReference type="Proteomes" id="UP000663866"/>
    </source>
</evidence>
<keyword evidence="1 11" id="KW-0540">Nuclease</keyword>
<evidence type="ECO:0000256" key="4">
    <source>
        <dbReference type="ARBA" id="ARBA00022763"/>
    </source>
</evidence>
<evidence type="ECO:0000313" key="15">
    <source>
        <dbReference type="EMBL" id="CAF1260452.1"/>
    </source>
</evidence>
<keyword evidence="9 11" id="KW-0234">DNA repair</keyword>
<comment type="caution">
    <text evidence="17">The sequence shown here is derived from an EMBL/GenBank/DDBJ whole genome shotgun (WGS) entry which is preliminary data.</text>
</comment>
<dbReference type="GO" id="GO:0008270">
    <property type="term" value="F:zinc ion binding"/>
    <property type="evidence" value="ECO:0007669"/>
    <property type="project" value="UniProtKB-KW"/>
</dbReference>
<dbReference type="Proteomes" id="UP000676336">
    <property type="component" value="Unassembled WGS sequence"/>
</dbReference>
<dbReference type="SUPFAM" id="SSF82771">
    <property type="entry name" value="GIY-YIG endonuclease"/>
    <property type="match status" value="1"/>
</dbReference>
<dbReference type="GO" id="GO:0000724">
    <property type="term" value="P:double-strand break repair via homologous recombination"/>
    <property type="evidence" value="ECO:0007669"/>
    <property type="project" value="TreeGrafter"/>
</dbReference>
<organism evidence="17 20">
    <name type="scientific">Rotaria magnacalcarata</name>
    <dbReference type="NCBI Taxonomy" id="392030"/>
    <lineage>
        <taxon>Eukaryota</taxon>
        <taxon>Metazoa</taxon>
        <taxon>Spiralia</taxon>
        <taxon>Gnathifera</taxon>
        <taxon>Rotifera</taxon>
        <taxon>Eurotatoria</taxon>
        <taxon>Bdelloidea</taxon>
        <taxon>Philodinida</taxon>
        <taxon>Philodinidae</taxon>
        <taxon>Rotaria</taxon>
    </lineage>
</organism>
<evidence type="ECO:0000256" key="7">
    <source>
        <dbReference type="ARBA" id="ARBA00022833"/>
    </source>
</evidence>
<evidence type="ECO:0000256" key="6">
    <source>
        <dbReference type="ARBA" id="ARBA00022801"/>
    </source>
</evidence>
<keyword evidence="4 11" id="KW-0227">DNA damage</keyword>
<dbReference type="PROSITE" id="PS50089">
    <property type="entry name" value="ZF_RING_2"/>
    <property type="match status" value="1"/>
</dbReference>
<evidence type="ECO:0000259" key="14">
    <source>
        <dbReference type="PROSITE" id="PS50164"/>
    </source>
</evidence>
<keyword evidence="10 11" id="KW-0539">Nucleus</keyword>
<evidence type="ECO:0000256" key="8">
    <source>
        <dbReference type="ARBA" id="ARBA00023172"/>
    </source>
</evidence>
<evidence type="ECO:0000313" key="17">
    <source>
        <dbReference type="EMBL" id="CAF2161586.1"/>
    </source>
</evidence>
<gene>
    <name evidence="15" type="ORF">CJN711_LOCUS14956</name>
    <name evidence="17" type="ORF">MBJ925_LOCUS33130</name>
    <name evidence="19" type="ORF">OVN521_LOCUS8461</name>
    <name evidence="18" type="ORF">SMN809_LOCUS5163</name>
    <name evidence="16" type="ORF">WKI299_LOCUS23977</name>
</gene>
<comment type="caution">
    <text evidence="11">Lacks conserved residue(s) required for the propagation of feature annotation.</text>
</comment>
<keyword evidence="5 12" id="KW-0863">Zinc-finger</keyword>
<evidence type="ECO:0000256" key="2">
    <source>
        <dbReference type="ARBA" id="ARBA00022723"/>
    </source>
</evidence>